<feature type="modified residue" description="N6-(pyridoxal phosphate)lysine" evidence="4">
    <location>
        <position position="192"/>
    </location>
</feature>
<dbReference type="CDD" id="cd00616">
    <property type="entry name" value="AHBA_syn"/>
    <property type="match status" value="1"/>
</dbReference>
<dbReference type="EMBL" id="NIDE01000019">
    <property type="protein sequence ID" value="OWK34711.1"/>
    <property type="molecule type" value="Genomic_DNA"/>
</dbReference>
<dbReference type="GO" id="GO:0008483">
    <property type="term" value="F:transaminase activity"/>
    <property type="evidence" value="ECO:0007669"/>
    <property type="project" value="TreeGrafter"/>
</dbReference>
<sequence length="386" mass="41980">MTADRTAPVPLCDIQAQYRGLQDAIDAAVLRVVRSGQAILGPEVSSFEQEAAAYCQAAHAIGCASGTDALLLALHALDIGPGDEVIIPPFTFFATAGTVVRAGATPVFVDVDPHTFNIDPEQIEAKVTARTRAIMPVHLFGQCADMDPIWDVADKHGLYVIEDAAQSFGSEYNGKRCGTLGVISCFSFYPSKNLGTLGDAGMVTTNNAAIARKLAALRVHGSETKYYHKYLGWNARLDAVQAAILRVKLPHVEKWIEGRQAAAARYDALIESSKLSKLLHRPTARDYARHTYNQYVVRVSGGQRDGLMKHLKNENIGCDIYYPLCLHQQECLSNLGHRTGDFPVSEDAARAVLALPMFPEITEAQQKRVIDACAAFARSQQRLAAA</sequence>
<dbReference type="FunFam" id="3.40.640.10:FF:000089">
    <property type="entry name" value="Aminotransferase, DegT/DnrJ/EryC1/StrS family"/>
    <property type="match status" value="1"/>
</dbReference>
<dbReference type="Gene3D" id="3.90.1150.10">
    <property type="entry name" value="Aspartate Aminotransferase, domain 1"/>
    <property type="match status" value="1"/>
</dbReference>
<keyword evidence="7" id="KW-1185">Reference proteome</keyword>
<dbReference type="OrthoDB" id="9810913at2"/>
<evidence type="ECO:0000256" key="3">
    <source>
        <dbReference type="PIRSR" id="PIRSR000390-1"/>
    </source>
</evidence>
<dbReference type="PANTHER" id="PTHR30244:SF36">
    <property type="entry name" value="3-OXO-GLUCOSE-6-PHOSPHATE:GLUTAMATE AMINOTRANSFERASE"/>
    <property type="match status" value="1"/>
</dbReference>
<dbReference type="Proteomes" id="UP000214646">
    <property type="component" value="Unassembled WGS sequence"/>
</dbReference>
<dbReference type="GO" id="GO:0000271">
    <property type="term" value="P:polysaccharide biosynthetic process"/>
    <property type="evidence" value="ECO:0007669"/>
    <property type="project" value="TreeGrafter"/>
</dbReference>
<evidence type="ECO:0000313" key="7">
    <source>
        <dbReference type="Proteomes" id="UP000214646"/>
    </source>
</evidence>
<keyword evidence="1 4" id="KW-0663">Pyridoxal phosphate</keyword>
<dbReference type="PANTHER" id="PTHR30244">
    <property type="entry name" value="TRANSAMINASE"/>
    <property type="match status" value="1"/>
</dbReference>
<evidence type="ECO:0000313" key="6">
    <source>
        <dbReference type="EMBL" id="OWK34711.1"/>
    </source>
</evidence>
<organism evidence="6 7">
    <name type="scientific">Fimbriiglobus ruber</name>
    <dbReference type="NCBI Taxonomy" id="1908690"/>
    <lineage>
        <taxon>Bacteria</taxon>
        <taxon>Pseudomonadati</taxon>
        <taxon>Planctomycetota</taxon>
        <taxon>Planctomycetia</taxon>
        <taxon>Gemmatales</taxon>
        <taxon>Gemmataceae</taxon>
        <taxon>Fimbriiglobus</taxon>
    </lineage>
</organism>
<dbReference type="InterPro" id="IPR015421">
    <property type="entry name" value="PyrdxlP-dep_Trfase_major"/>
</dbReference>
<dbReference type="SUPFAM" id="SSF53383">
    <property type="entry name" value="PLP-dependent transferases"/>
    <property type="match status" value="1"/>
</dbReference>
<dbReference type="InterPro" id="IPR015422">
    <property type="entry name" value="PyrdxlP-dep_Trfase_small"/>
</dbReference>
<dbReference type="InterPro" id="IPR015424">
    <property type="entry name" value="PyrdxlP-dep_Trfase"/>
</dbReference>
<gene>
    <name evidence="6" type="ORF">FRUB_09553</name>
</gene>
<reference evidence="7" key="1">
    <citation type="submission" date="2017-06" db="EMBL/GenBank/DDBJ databases">
        <title>Genome analysis of Fimbriiglobus ruber SP5, the first member of the order Planctomycetales with confirmed chitinolytic capability.</title>
        <authorList>
            <person name="Ravin N.V."/>
            <person name="Rakitin A.L."/>
            <person name="Ivanova A.A."/>
            <person name="Beletsky A.V."/>
            <person name="Kulichevskaya I.S."/>
            <person name="Mardanov A.V."/>
            <person name="Dedysh S.N."/>
        </authorList>
    </citation>
    <scope>NUCLEOTIDE SEQUENCE [LARGE SCALE GENOMIC DNA]</scope>
    <source>
        <strain evidence="7">SP5</strain>
    </source>
</reference>
<dbReference type="Gene3D" id="3.40.640.10">
    <property type="entry name" value="Type I PLP-dependent aspartate aminotransferase-like (Major domain)"/>
    <property type="match status" value="1"/>
</dbReference>
<accession>A0A225CZE4</accession>
<dbReference type="RefSeq" id="WP_088259969.1">
    <property type="nucleotide sequence ID" value="NZ_NIDE01000019.1"/>
</dbReference>
<evidence type="ECO:0000256" key="5">
    <source>
        <dbReference type="RuleBase" id="RU004508"/>
    </source>
</evidence>
<feature type="active site" description="Proton acceptor" evidence="3">
    <location>
        <position position="192"/>
    </location>
</feature>
<evidence type="ECO:0000256" key="1">
    <source>
        <dbReference type="ARBA" id="ARBA00022898"/>
    </source>
</evidence>
<evidence type="ECO:0000256" key="4">
    <source>
        <dbReference type="PIRSR" id="PIRSR000390-2"/>
    </source>
</evidence>
<comment type="similarity">
    <text evidence="2 5">Belongs to the DegT/DnrJ/EryC1 family.</text>
</comment>
<dbReference type="InterPro" id="IPR000653">
    <property type="entry name" value="DegT/StrS_aminotransferase"/>
</dbReference>
<dbReference type="PIRSF" id="PIRSF000390">
    <property type="entry name" value="PLP_StrS"/>
    <property type="match status" value="1"/>
</dbReference>
<protein>
    <submittedName>
        <fullName evidence="6">Pleiotropic regulatory protein</fullName>
    </submittedName>
</protein>
<comment type="caution">
    <text evidence="6">The sequence shown here is derived from an EMBL/GenBank/DDBJ whole genome shotgun (WGS) entry which is preliminary data.</text>
</comment>
<name>A0A225CZE4_9BACT</name>
<dbReference type="GO" id="GO:0030170">
    <property type="term" value="F:pyridoxal phosphate binding"/>
    <property type="evidence" value="ECO:0007669"/>
    <property type="project" value="UniProtKB-ARBA"/>
</dbReference>
<dbReference type="Pfam" id="PF01041">
    <property type="entry name" value="DegT_DnrJ_EryC1"/>
    <property type="match status" value="1"/>
</dbReference>
<proteinExistence type="inferred from homology"/>
<dbReference type="AlphaFoldDB" id="A0A225CZE4"/>
<evidence type="ECO:0000256" key="2">
    <source>
        <dbReference type="ARBA" id="ARBA00037999"/>
    </source>
</evidence>